<gene>
    <name evidence="9" type="ORF">HII31_06658</name>
</gene>
<dbReference type="GO" id="GO:0008270">
    <property type="term" value="F:zinc ion binding"/>
    <property type="evidence" value="ECO:0007669"/>
    <property type="project" value="UniProtKB-KW"/>
</dbReference>
<evidence type="ECO:0000256" key="2">
    <source>
        <dbReference type="ARBA" id="ARBA00022737"/>
    </source>
</evidence>
<keyword evidence="1" id="KW-0479">Metal-binding</keyword>
<dbReference type="SMART" id="SM00248">
    <property type="entry name" value="ANK"/>
    <property type="match status" value="10"/>
</dbReference>
<evidence type="ECO:0000256" key="7">
    <source>
        <dbReference type="PROSITE-ProRule" id="PRU00042"/>
    </source>
</evidence>
<dbReference type="Gene3D" id="1.25.40.20">
    <property type="entry name" value="Ankyrin repeat-containing domain"/>
    <property type="match status" value="3"/>
</dbReference>
<feature type="domain" description="C2H2-type" evidence="8">
    <location>
        <begin position="1030"/>
        <end position="1057"/>
    </location>
</feature>
<dbReference type="Gene3D" id="3.30.160.60">
    <property type="entry name" value="Classic Zinc Finger"/>
    <property type="match status" value="2"/>
</dbReference>
<dbReference type="SUPFAM" id="SSF57667">
    <property type="entry name" value="beta-beta-alpha zinc fingers"/>
    <property type="match status" value="1"/>
</dbReference>
<dbReference type="InterPro" id="IPR036236">
    <property type="entry name" value="Znf_C2H2_sf"/>
</dbReference>
<feature type="repeat" description="ANK" evidence="6">
    <location>
        <begin position="235"/>
        <end position="267"/>
    </location>
</feature>
<dbReference type="SMART" id="SM00355">
    <property type="entry name" value="ZnF_C2H2"/>
    <property type="match status" value="3"/>
</dbReference>
<feature type="repeat" description="ANK" evidence="6">
    <location>
        <begin position="870"/>
        <end position="902"/>
    </location>
</feature>
<dbReference type="PANTHER" id="PTHR24198:SF193">
    <property type="match status" value="1"/>
</dbReference>
<evidence type="ECO:0000259" key="8">
    <source>
        <dbReference type="PROSITE" id="PS50157"/>
    </source>
</evidence>
<sequence>MATSVQRSLVRNGPRSHVPTIPIEKLSPLAQLCDVLDRLRSLSLSAVQDIAREDLSAFFVAGHNQPQALIQHGEAVENARLSLNYFESTQVAPAELVRRHNEDIIPLLDSLLSEDDSASVKPPQDERLTMRMAHLARLKLIGYAIANNFAGMGDSTSRDVTFRFLRGVTAPIIEGQPIDLRLKRDISQLVLLKPVAETLFRGAVENGDATAVSHVLSWAGVQIDVDKTTCTLDGMSLTPIEAAASLGDLRLVRILIQHDADINGSTYDTHHCECSMDRSGALYCALKRAGNDLELASLIVRCGGTICSSDVKDAVCQGRADVITLLTDCAIPHGCRSRVEAGVVHAVMLSMDEYEQRTVLCASQAAGVELETEYQKHGPWLFQDKLDVDQNCSRIIDIAAQRGQLATVRLLRGWQHSFTDHTLVAGIRSQNAALVDYLFAENVPTLCFTDHFSTTPFAEAIRVKDVRLVTIIRNAYSNTQLIPDENAFCATLAGAAEARNEELFAELMAMRFRSSRNALGYALTRACISDNIAIARKLLEAGAAVARSQYTSVMGVILPSPFRVKLRCPCPLITAISNRNAEMIEMLLDHDVSQEDHNEEHEYRLLMAAAASWNTPWVLHRLRESGFTLDVDELLLAAVKASNSDMVRFLLTEPLGNVRSSPWYSFAEYFAKYRSRLGVYGTAIIQQDHSILRLLLEHRSALYLALDPVAFAAALQCAPNLYQSLVEKVFSGNLPLGRCHGKGYFEKTWYEAIMRKRPDMLHWMASCLSQLPMVEDYFHYFNDPDLLDIAIKSREEGPLKFLIECGLDLDSPLTYGDSGWLLPPLVGFSNGFRWARDTTLLNYIRAKDLRGVKLLLDLGASVNVPAKYGIKRTPLQQAAETGSLSIIELLLLRGADIHAATATRGGGTPAQLAAINGFVGVVQYLDKHGDNIWAPGCTVNGRTALEGAAEHGRYEMVHWLASRNPPDLTQYEKAAAFARDNGHSAIASMLESMYQARIAAMTLVAEIIPIVETTPVAPQLTQSASNTRRHVCRTCSAAFGRATTLRRHERSHKETYPYRCQECDQGFRRKDTLDRHIETHTGGTHQCHICGSEHSRRDILLKHVRDEHRDGQL</sequence>
<protein>
    <submittedName>
        <fullName evidence="9">Zinc finger protein</fullName>
    </submittedName>
</protein>
<evidence type="ECO:0000256" key="1">
    <source>
        <dbReference type="ARBA" id="ARBA00022723"/>
    </source>
</evidence>
<dbReference type="PROSITE" id="PS50088">
    <property type="entry name" value="ANK_REPEAT"/>
    <property type="match status" value="2"/>
</dbReference>
<dbReference type="Proteomes" id="UP000660729">
    <property type="component" value="Unassembled WGS sequence"/>
</dbReference>
<feature type="domain" description="C2H2-type" evidence="8">
    <location>
        <begin position="1058"/>
        <end position="1085"/>
    </location>
</feature>
<accession>A0A8H6VH00</accession>
<keyword evidence="4" id="KW-0862">Zinc</keyword>
<dbReference type="InterPro" id="IPR036770">
    <property type="entry name" value="Ankyrin_rpt-contain_sf"/>
</dbReference>
<dbReference type="Pfam" id="PF12796">
    <property type="entry name" value="Ank_2"/>
    <property type="match status" value="1"/>
</dbReference>
<dbReference type="InterPro" id="IPR013087">
    <property type="entry name" value="Znf_C2H2_type"/>
</dbReference>
<dbReference type="Pfam" id="PF00096">
    <property type="entry name" value="zf-C2H2"/>
    <property type="match status" value="1"/>
</dbReference>
<evidence type="ECO:0000256" key="6">
    <source>
        <dbReference type="PROSITE-ProRule" id="PRU00023"/>
    </source>
</evidence>
<proteinExistence type="predicted"/>
<dbReference type="PANTHER" id="PTHR24198">
    <property type="entry name" value="ANKYRIN REPEAT AND PROTEIN KINASE DOMAIN-CONTAINING PROTEIN"/>
    <property type="match status" value="1"/>
</dbReference>
<dbReference type="AlphaFoldDB" id="A0A8H6VH00"/>
<keyword evidence="5 6" id="KW-0040">ANK repeat</keyword>
<dbReference type="Pfam" id="PF00023">
    <property type="entry name" value="Ank"/>
    <property type="match status" value="1"/>
</dbReference>
<evidence type="ECO:0000313" key="10">
    <source>
        <dbReference type="Proteomes" id="UP000660729"/>
    </source>
</evidence>
<evidence type="ECO:0000256" key="3">
    <source>
        <dbReference type="ARBA" id="ARBA00022771"/>
    </source>
</evidence>
<dbReference type="FunFam" id="3.30.160.60:FF:002343">
    <property type="entry name" value="Zinc finger protein 33A"/>
    <property type="match status" value="1"/>
</dbReference>
<keyword evidence="2" id="KW-0677">Repeat</keyword>
<keyword evidence="3 7" id="KW-0863">Zinc-finger</keyword>
<dbReference type="SUPFAM" id="SSF48403">
    <property type="entry name" value="Ankyrin repeat"/>
    <property type="match status" value="1"/>
</dbReference>
<dbReference type="OrthoDB" id="539213at2759"/>
<evidence type="ECO:0000256" key="5">
    <source>
        <dbReference type="ARBA" id="ARBA00023043"/>
    </source>
</evidence>
<keyword evidence="10" id="KW-1185">Reference proteome</keyword>
<comment type="caution">
    <text evidence="9">The sequence shown here is derived from an EMBL/GenBank/DDBJ whole genome shotgun (WGS) entry which is preliminary data.</text>
</comment>
<evidence type="ECO:0000313" key="9">
    <source>
        <dbReference type="EMBL" id="KAF7192013.1"/>
    </source>
</evidence>
<dbReference type="InterPro" id="IPR002110">
    <property type="entry name" value="Ankyrin_rpt"/>
</dbReference>
<reference evidence="9" key="1">
    <citation type="submission" date="2020-04" db="EMBL/GenBank/DDBJ databases">
        <title>Draft genome resource of the tomato pathogen Pseudocercospora fuligena.</title>
        <authorList>
            <person name="Zaccaron A."/>
        </authorList>
    </citation>
    <scope>NUCLEOTIDE SEQUENCE</scope>
    <source>
        <strain evidence="9">PF001</strain>
    </source>
</reference>
<dbReference type="PROSITE" id="PS00028">
    <property type="entry name" value="ZINC_FINGER_C2H2_1"/>
    <property type="match status" value="2"/>
</dbReference>
<dbReference type="PROSITE" id="PS50297">
    <property type="entry name" value="ANK_REP_REGION"/>
    <property type="match status" value="2"/>
</dbReference>
<evidence type="ECO:0000256" key="4">
    <source>
        <dbReference type="ARBA" id="ARBA00022833"/>
    </source>
</evidence>
<organism evidence="9 10">
    <name type="scientific">Pseudocercospora fuligena</name>
    <dbReference type="NCBI Taxonomy" id="685502"/>
    <lineage>
        <taxon>Eukaryota</taxon>
        <taxon>Fungi</taxon>
        <taxon>Dikarya</taxon>
        <taxon>Ascomycota</taxon>
        <taxon>Pezizomycotina</taxon>
        <taxon>Dothideomycetes</taxon>
        <taxon>Dothideomycetidae</taxon>
        <taxon>Mycosphaerellales</taxon>
        <taxon>Mycosphaerellaceae</taxon>
        <taxon>Pseudocercospora</taxon>
    </lineage>
</organism>
<dbReference type="EMBL" id="JABCIY010000151">
    <property type="protein sequence ID" value="KAF7192013.1"/>
    <property type="molecule type" value="Genomic_DNA"/>
</dbReference>
<dbReference type="PROSITE" id="PS50157">
    <property type="entry name" value="ZINC_FINGER_C2H2_2"/>
    <property type="match status" value="2"/>
</dbReference>
<name>A0A8H6VH00_9PEZI</name>